<protein>
    <recommendedName>
        <fullName evidence="4">Zinc-ribbon domain-containing protein</fullName>
    </recommendedName>
</protein>
<accession>A0A3P7N1G9</accession>
<sequence length="187" mass="21562">MWRTLMWYDFVENNAQTYTEYLSYVNGNTDLFEYEVDESCVDDPEKVLDNFKPILFYDITDENIEKIVTMDYWNKNSDKRKKYMPDNENKLFSNDKDMGKTYPERAMRPPRNLSPDPSMGAVYAGPINPATLVGYAEFDEMSGMRASFAVDSNMLRNDEDMIICEACGAKMPKKGKFCPECGSTNAE</sequence>
<feature type="compositionally biased region" description="Basic and acidic residues" evidence="1">
    <location>
        <begin position="94"/>
        <end position="107"/>
    </location>
</feature>
<evidence type="ECO:0008006" key="4">
    <source>
        <dbReference type="Google" id="ProtNLM"/>
    </source>
</evidence>
<evidence type="ECO:0000313" key="2">
    <source>
        <dbReference type="EMBL" id="VDN33300.1"/>
    </source>
</evidence>
<proteinExistence type="predicted"/>
<keyword evidence="3" id="KW-1185">Reference proteome</keyword>
<name>A0A3P7N1G9_CYLGO</name>
<feature type="region of interest" description="Disordered" evidence="1">
    <location>
        <begin position="94"/>
        <end position="117"/>
    </location>
</feature>
<dbReference type="EMBL" id="UYRV01122510">
    <property type="protein sequence ID" value="VDN33300.1"/>
    <property type="molecule type" value="Genomic_DNA"/>
</dbReference>
<evidence type="ECO:0000256" key="1">
    <source>
        <dbReference type="SAM" id="MobiDB-lite"/>
    </source>
</evidence>
<organism evidence="2 3">
    <name type="scientific">Cylicostephanus goldi</name>
    <name type="common">Nematode worm</name>
    <dbReference type="NCBI Taxonomy" id="71465"/>
    <lineage>
        <taxon>Eukaryota</taxon>
        <taxon>Metazoa</taxon>
        <taxon>Ecdysozoa</taxon>
        <taxon>Nematoda</taxon>
        <taxon>Chromadorea</taxon>
        <taxon>Rhabditida</taxon>
        <taxon>Rhabditina</taxon>
        <taxon>Rhabditomorpha</taxon>
        <taxon>Strongyloidea</taxon>
        <taxon>Strongylidae</taxon>
        <taxon>Cylicostephanus</taxon>
    </lineage>
</organism>
<reference evidence="2 3" key="1">
    <citation type="submission" date="2018-11" db="EMBL/GenBank/DDBJ databases">
        <authorList>
            <consortium name="Pathogen Informatics"/>
        </authorList>
    </citation>
    <scope>NUCLEOTIDE SEQUENCE [LARGE SCALE GENOMIC DNA]</scope>
</reference>
<dbReference type="Proteomes" id="UP000271889">
    <property type="component" value="Unassembled WGS sequence"/>
</dbReference>
<dbReference type="AlphaFoldDB" id="A0A3P7N1G9"/>
<gene>
    <name evidence="2" type="ORF">CGOC_LOCUS12355</name>
</gene>
<evidence type="ECO:0000313" key="3">
    <source>
        <dbReference type="Proteomes" id="UP000271889"/>
    </source>
</evidence>